<evidence type="ECO:0000313" key="2">
    <source>
        <dbReference type="Proteomes" id="UP000183832"/>
    </source>
</evidence>
<evidence type="ECO:0000313" key="1">
    <source>
        <dbReference type="EMBL" id="CRK86772.1"/>
    </source>
</evidence>
<name>A0A1J1HH79_9DIPT</name>
<gene>
    <name evidence="1" type="ORF">CLUMA_CG000604</name>
</gene>
<reference evidence="1 2" key="1">
    <citation type="submission" date="2015-04" db="EMBL/GenBank/DDBJ databases">
        <authorList>
            <person name="Syromyatnikov M.Y."/>
            <person name="Popov V.N."/>
        </authorList>
    </citation>
    <scope>NUCLEOTIDE SEQUENCE [LARGE SCALE GENOMIC DNA]</scope>
</reference>
<keyword evidence="2" id="KW-1185">Reference proteome</keyword>
<dbReference type="AlphaFoldDB" id="A0A1J1HH79"/>
<dbReference type="Proteomes" id="UP000183832">
    <property type="component" value="Unassembled WGS sequence"/>
</dbReference>
<accession>A0A1J1HH79</accession>
<organism evidence="1 2">
    <name type="scientific">Clunio marinus</name>
    <dbReference type="NCBI Taxonomy" id="568069"/>
    <lineage>
        <taxon>Eukaryota</taxon>
        <taxon>Metazoa</taxon>
        <taxon>Ecdysozoa</taxon>
        <taxon>Arthropoda</taxon>
        <taxon>Hexapoda</taxon>
        <taxon>Insecta</taxon>
        <taxon>Pterygota</taxon>
        <taxon>Neoptera</taxon>
        <taxon>Endopterygota</taxon>
        <taxon>Diptera</taxon>
        <taxon>Nematocera</taxon>
        <taxon>Chironomoidea</taxon>
        <taxon>Chironomidae</taxon>
        <taxon>Clunio</taxon>
    </lineage>
</organism>
<sequence length="172" mass="20655">MKLISWIQYLSSLLEASKRNTVWRMMPCNYILATQLFHTMYVYELELIWMRKKSIVERDVFQMNNVRIKRLFLEPPFSAKVSSPKSALFTFNTRAKHQFRKGVDGCIIVREKFVGIMTIDRINLCDNIPMLFNFSRKLNKVKEKWPTKELHRRRNFCQMFSENETDEQDTSN</sequence>
<dbReference type="EMBL" id="CVRI01000002">
    <property type="protein sequence ID" value="CRK86772.1"/>
    <property type="molecule type" value="Genomic_DNA"/>
</dbReference>
<protein>
    <submittedName>
        <fullName evidence="1">CLUMA_CG000604, isoform A</fullName>
    </submittedName>
</protein>
<proteinExistence type="predicted"/>